<name>R7TF88_CAPTE</name>
<organism evidence="1">
    <name type="scientific">Capitella teleta</name>
    <name type="common">Polychaete worm</name>
    <dbReference type="NCBI Taxonomy" id="283909"/>
    <lineage>
        <taxon>Eukaryota</taxon>
        <taxon>Metazoa</taxon>
        <taxon>Spiralia</taxon>
        <taxon>Lophotrochozoa</taxon>
        <taxon>Annelida</taxon>
        <taxon>Polychaeta</taxon>
        <taxon>Sedentaria</taxon>
        <taxon>Scolecida</taxon>
        <taxon>Capitellidae</taxon>
        <taxon>Capitella</taxon>
    </lineage>
</organism>
<proteinExistence type="predicted"/>
<reference evidence="2" key="3">
    <citation type="submission" date="2015-06" db="UniProtKB">
        <authorList>
            <consortium name="EnsemblMetazoa"/>
        </authorList>
    </citation>
    <scope>IDENTIFICATION</scope>
</reference>
<evidence type="ECO:0000313" key="1">
    <source>
        <dbReference type="EMBL" id="ELT89706.1"/>
    </source>
</evidence>
<reference evidence="3" key="1">
    <citation type="submission" date="2012-12" db="EMBL/GenBank/DDBJ databases">
        <authorList>
            <person name="Hellsten U."/>
            <person name="Grimwood J."/>
            <person name="Chapman J.A."/>
            <person name="Shapiro H."/>
            <person name="Aerts A."/>
            <person name="Otillar R.P."/>
            <person name="Terry A.Y."/>
            <person name="Boore J.L."/>
            <person name="Simakov O."/>
            <person name="Marletaz F."/>
            <person name="Cho S.-J."/>
            <person name="Edsinger-Gonzales E."/>
            <person name="Havlak P."/>
            <person name="Kuo D.-H."/>
            <person name="Larsson T."/>
            <person name="Lv J."/>
            <person name="Arendt D."/>
            <person name="Savage R."/>
            <person name="Osoegawa K."/>
            <person name="de Jong P."/>
            <person name="Lindberg D.R."/>
            <person name="Seaver E.C."/>
            <person name="Weisblat D.A."/>
            <person name="Putnam N.H."/>
            <person name="Grigoriev I.V."/>
            <person name="Rokhsar D.S."/>
        </authorList>
    </citation>
    <scope>NUCLEOTIDE SEQUENCE</scope>
    <source>
        <strain evidence="3">I ESC-2004</strain>
    </source>
</reference>
<protein>
    <submittedName>
        <fullName evidence="1 2">Uncharacterized protein</fullName>
    </submittedName>
</protein>
<accession>R7TF88</accession>
<gene>
    <name evidence="1" type="ORF">CAPTEDRAFT_193699</name>
</gene>
<keyword evidence="3" id="KW-1185">Reference proteome</keyword>
<dbReference type="AlphaFoldDB" id="R7TF88"/>
<reference evidence="1 3" key="2">
    <citation type="journal article" date="2013" name="Nature">
        <title>Insights into bilaterian evolution from three spiralian genomes.</title>
        <authorList>
            <person name="Simakov O."/>
            <person name="Marletaz F."/>
            <person name="Cho S.J."/>
            <person name="Edsinger-Gonzales E."/>
            <person name="Havlak P."/>
            <person name="Hellsten U."/>
            <person name="Kuo D.H."/>
            <person name="Larsson T."/>
            <person name="Lv J."/>
            <person name="Arendt D."/>
            <person name="Savage R."/>
            <person name="Osoegawa K."/>
            <person name="de Jong P."/>
            <person name="Grimwood J."/>
            <person name="Chapman J.A."/>
            <person name="Shapiro H."/>
            <person name="Aerts A."/>
            <person name="Otillar R.P."/>
            <person name="Terry A.Y."/>
            <person name="Boore J.L."/>
            <person name="Grigoriev I.V."/>
            <person name="Lindberg D.R."/>
            <person name="Seaver E.C."/>
            <person name="Weisblat D.A."/>
            <person name="Putnam N.H."/>
            <person name="Rokhsar D.S."/>
        </authorList>
    </citation>
    <scope>NUCLEOTIDE SEQUENCE</scope>
    <source>
        <strain evidence="1 3">I ESC-2004</strain>
    </source>
</reference>
<dbReference type="Proteomes" id="UP000014760">
    <property type="component" value="Unassembled WGS sequence"/>
</dbReference>
<sequence>MRKMWGVDSYQAKQAWRAYQEAKDEASAVMLNKMNQTNRKRMQDLGRGAEKKKRNMFMELKNWMAKGEAVLGVEKERFEIVDGDREITMGEVEKAWCKIKRGKAMD</sequence>
<dbReference type="EMBL" id="KB311229">
    <property type="protein sequence ID" value="ELT89706.1"/>
    <property type="molecule type" value="Genomic_DNA"/>
</dbReference>
<evidence type="ECO:0000313" key="2">
    <source>
        <dbReference type="EnsemblMetazoa" id="CapteP193699"/>
    </source>
</evidence>
<dbReference type="HOGENOM" id="CLU_2225702_0_0_1"/>
<dbReference type="EMBL" id="AMQN01003227">
    <property type="status" value="NOT_ANNOTATED_CDS"/>
    <property type="molecule type" value="Genomic_DNA"/>
</dbReference>
<evidence type="ECO:0000313" key="3">
    <source>
        <dbReference type="Proteomes" id="UP000014760"/>
    </source>
</evidence>
<dbReference type="EnsemblMetazoa" id="CapteT193699">
    <property type="protein sequence ID" value="CapteP193699"/>
    <property type="gene ID" value="CapteG193699"/>
</dbReference>